<proteinExistence type="predicted"/>
<comment type="caution">
    <text evidence="5">The sequence shown here is derived from an EMBL/GenBank/DDBJ whole genome shotgun (WGS) entry which is preliminary data.</text>
</comment>
<feature type="domain" description="M23ase beta-sheet core" evidence="4">
    <location>
        <begin position="127"/>
        <end position="222"/>
    </location>
</feature>
<dbReference type="Proteomes" id="UP000655366">
    <property type="component" value="Unassembled WGS sequence"/>
</dbReference>
<feature type="region of interest" description="Disordered" evidence="2">
    <location>
        <begin position="85"/>
        <end position="132"/>
    </location>
</feature>
<dbReference type="GO" id="GO:0004222">
    <property type="term" value="F:metalloendopeptidase activity"/>
    <property type="evidence" value="ECO:0007669"/>
    <property type="project" value="TreeGrafter"/>
</dbReference>
<dbReference type="CDD" id="cd12797">
    <property type="entry name" value="M23_peptidase"/>
    <property type="match status" value="1"/>
</dbReference>
<keyword evidence="6" id="KW-1185">Reference proteome</keyword>
<dbReference type="SUPFAM" id="SSF51261">
    <property type="entry name" value="Duplicated hybrid motif"/>
    <property type="match status" value="1"/>
</dbReference>
<dbReference type="AlphaFoldDB" id="A0A931G4R0"/>
<dbReference type="InterPro" id="IPR011055">
    <property type="entry name" value="Dup_hybrid_motif"/>
</dbReference>
<dbReference type="PANTHER" id="PTHR21666">
    <property type="entry name" value="PEPTIDASE-RELATED"/>
    <property type="match status" value="1"/>
</dbReference>
<feature type="chain" id="PRO_5036769221" evidence="3">
    <location>
        <begin position="46"/>
        <end position="226"/>
    </location>
</feature>
<sequence>MKPHQLVRTCKTETTRKHRHKGRAAAISVAVAVSLALLGSTAAQADDGPSPDQPITAASVTLQFTHTLVTTRPAPTPDEKLIQMMSSTGGTPGPTSTKGTLSAPLTVLTPTSPFGSRSSPIPGAEEFHRGQDFSAPCGTDVFAATGGTVVFAGWHPYGGGNRVEIQHADGLKTTYNHLDSFDVTLGQQLRRGDVIAHVGTTGASTGCHLHFEVDLNGDVVDPLGWL</sequence>
<feature type="signal peptide" evidence="3">
    <location>
        <begin position="1"/>
        <end position="45"/>
    </location>
</feature>
<name>A0A931G4R0_9MICC</name>
<evidence type="ECO:0000259" key="4">
    <source>
        <dbReference type="Pfam" id="PF01551"/>
    </source>
</evidence>
<dbReference type="Pfam" id="PF01551">
    <property type="entry name" value="Peptidase_M23"/>
    <property type="match status" value="1"/>
</dbReference>
<keyword evidence="1 3" id="KW-0732">Signal</keyword>
<evidence type="ECO:0000256" key="3">
    <source>
        <dbReference type="SAM" id="SignalP"/>
    </source>
</evidence>
<accession>A0A931G4R0</accession>
<evidence type="ECO:0000256" key="1">
    <source>
        <dbReference type="ARBA" id="ARBA00022729"/>
    </source>
</evidence>
<dbReference type="PANTHER" id="PTHR21666:SF289">
    <property type="entry name" value="L-ALA--D-GLU ENDOPEPTIDASE"/>
    <property type="match status" value="1"/>
</dbReference>
<dbReference type="RefSeq" id="WP_196395636.1">
    <property type="nucleotide sequence ID" value="NZ_JADNYM010000005.1"/>
</dbReference>
<reference evidence="5 6" key="1">
    <citation type="submission" date="2020-11" db="EMBL/GenBank/DDBJ databases">
        <title>Arthrobacter antarcticus sp. nov., isolated from Antarctic Soil.</title>
        <authorList>
            <person name="Li J."/>
        </authorList>
    </citation>
    <scope>NUCLEOTIDE SEQUENCE [LARGE SCALE GENOMIC DNA]</scope>
    <source>
        <strain evidence="5 6">Z1-20</strain>
    </source>
</reference>
<evidence type="ECO:0000313" key="5">
    <source>
        <dbReference type="EMBL" id="MBG0738685.1"/>
    </source>
</evidence>
<gene>
    <name evidence="5" type="ORF">IV500_04520</name>
</gene>
<evidence type="ECO:0000313" key="6">
    <source>
        <dbReference type="Proteomes" id="UP000655366"/>
    </source>
</evidence>
<feature type="compositionally biased region" description="Polar residues" evidence="2">
    <location>
        <begin position="108"/>
        <end position="119"/>
    </location>
</feature>
<dbReference type="Gene3D" id="2.70.70.10">
    <property type="entry name" value="Glucose Permease (Domain IIA)"/>
    <property type="match status" value="1"/>
</dbReference>
<organism evidence="5 6">
    <name type="scientific">Arthrobacter terrae</name>
    <dbReference type="NCBI Taxonomy" id="2935737"/>
    <lineage>
        <taxon>Bacteria</taxon>
        <taxon>Bacillati</taxon>
        <taxon>Actinomycetota</taxon>
        <taxon>Actinomycetes</taxon>
        <taxon>Micrococcales</taxon>
        <taxon>Micrococcaceae</taxon>
        <taxon>Arthrobacter</taxon>
    </lineage>
</organism>
<evidence type="ECO:0000256" key="2">
    <source>
        <dbReference type="SAM" id="MobiDB-lite"/>
    </source>
</evidence>
<protein>
    <submittedName>
        <fullName evidence="5">M23 family metallopeptidase</fullName>
    </submittedName>
</protein>
<dbReference type="InterPro" id="IPR050570">
    <property type="entry name" value="Cell_wall_metabolism_enzyme"/>
</dbReference>
<feature type="compositionally biased region" description="Low complexity" evidence="2">
    <location>
        <begin position="86"/>
        <end position="102"/>
    </location>
</feature>
<dbReference type="EMBL" id="JADNYM010000005">
    <property type="protein sequence ID" value="MBG0738685.1"/>
    <property type="molecule type" value="Genomic_DNA"/>
</dbReference>
<dbReference type="InterPro" id="IPR016047">
    <property type="entry name" value="M23ase_b-sheet_dom"/>
</dbReference>